<feature type="domain" description="ABC transmembrane type-1" evidence="9">
    <location>
        <begin position="42"/>
        <end position="309"/>
    </location>
</feature>
<dbReference type="CDD" id="cd03228">
    <property type="entry name" value="ABCC_MRP_Like"/>
    <property type="match status" value="1"/>
</dbReference>
<feature type="transmembrane region" description="Helical" evidence="7">
    <location>
        <begin position="168"/>
        <end position="186"/>
    </location>
</feature>
<sequence>MSRAADGAGLRATAGRLAAVLKGHRAAYWGLTGLWVLVRSGTLLLGLLFQRIFDALGAGGDPLWLLIACVAALEAGRLCLQFGVMAGRLEPALQYGTTAGVRRALLGTALRRPGDTARTAPGEALRTVGEDVDETGFFVAWSPTNVAHWLFVAAAVTIMARIDALVTAALLALLITVTAATGALHGRFLRHRRATRAESARVAGALREAVGSVRAVQAAAAEEHVTAHIARLNDSRARAAVREELYASLQRSVLGNAAPVGVGLVLLLTATRSGEGSFTVGDLALFTLYLQLLTEALASIGILSVRLQRVSVALERISRFSGRDGARHGPADVAAAEAPVAAPPLRELRVRGLTARHPGGAAGIEDIDLTVVHSTVTVITGGVGAGKTTLLRAVLGLLPHQRGQVLWNGEPIRDPAAFLIAPRCGTTPQAPRLFSGTLRENVLLGTDEAAFGLAAHTAVLGPDLAALADGADTVVGPRGLRLSGGQLQRTALARMLARHPELLVLDDVSSALDPETERLLWERLLADRPTVLAVSHRPALLRAAARVVVLKDGRVEAAGTLAQVLAASPEMRRLWAAHS</sequence>
<evidence type="ECO:0000256" key="6">
    <source>
        <dbReference type="ARBA" id="ARBA00023136"/>
    </source>
</evidence>
<keyword evidence="6 7" id="KW-0472">Membrane</keyword>
<dbReference type="SUPFAM" id="SSF52540">
    <property type="entry name" value="P-loop containing nucleoside triphosphate hydrolases"/>
    <property type="match status" value="1"/>
</dbReference>
<accession>A0ABQ5NQV1</accession>
<keyword evidence="11" id="KW-1185">Reference proteome</keyword>
<feature type="transmembrane region" description="Helical" evidence="7">
    <location>
        <begin position="253"/>
        <end position="271"/>
    </location>
</feature>
<feature type="transmembrane region" description="Helical" evidence="7">
    <location>
        <begin position="146"/>
        <end position="162"/>
    </location>
</feature>
<dbReference type="InterPro" id="IPR036640">
    <property type="entry name" value="ABC1_TM_sf"/>
</dbReference>
<dbReference type="PANTHER" id="PTHR24221">
    <property type="entry name" value="ATP-BINDING CASSETTE SUB-FAMILY B"/>
    <property type="match status" value="1"/>
</dbReference>
<keyword evidence="3" id="KW-0547">Nucleotide-binding</keyword>
<keyword evidence="4 10" id="KW-0067">ATP-binding</keyword>
<proteinExistence type="predicted"/>
<evidence type="ECO:0000259" key="9">
    <source>
        <dbReference type="PROSITE" id="PS50929"/>
    </source>
</evidence>
<dbReference type="Gene3D" id="1.20.1560.10">
    <property type="entry name" value="ABC transporter type 1, transmembrane domain"/>
    <property type="match status" value="1"/>
</dbReference>
<dbReference type="PROSITE" id="PS50929">
    <property type="entry name" value="ABC_TM1F"/>
    <property type="match status" value="1"/>
</dbReference>
<dbReference type="InterPro" id="IPR011527">
    <property type="entry name" value="ABC1_TM_dom"/>
</dbReference>
<dbReference type="InterPro" id="IPR003439">
    <property type="entry name" value="ABC_transporter-like_ATP-bd"/>
</dbReference>
<evidence type="ECO:0000256" key="1">
    <source>
        <dbReference type="ARBA" id="ARBA00004651"/>
    </source>
</evidence>
<feature type="transmembrane region" description="Helical" evidence="7">
    <location>
        <begin position="283"/>
        <end position="305"/>
    </location>
</feature>
<name>A0ABQ5NQV1_9ACTN</name>
<dbReference type="InterPro" id="IPR003593">
    <property type="entry name" value="AAA+_ATPase"/>
</dbReference>
<keyword evidence="5 7" id="KW-1133">Transmembrane helix</keyword>
<evidence type="ECO:0000313" key="11">
    <source>
        <dbReference type="Proteomes" id="UP001291653"/>
    </source>
</evidence>
<dbReference type="EMBL" id="BSBI01000001">
    <property type="protein sequence ID" value="GLF92734.1"/>
    <property type="molecule type" value="Genomic_DNA"/>
</dbReference>
<reference evidence="10 11" key="1">
    <citation type="submission" date="2022-10" db="EMBL/GenBank/DDBJ databases">
        <title>Draft genome sequence of Streptomyces sp. YSPA8.</title>
        <authorList>
            <person name="Moriuchi R."/>
            <person name="Dohra H."/>
            <person name="Yamamura H."/>
            <person name="Kodani S."/>
        </authorList>
    </citation>
    <scope>NUCLEOTIDE SEQUENCE [LARGE SCALE GENOMIC DNA]</scope>
    <source>
        <strain evidence="10 11">YSPA8</strain>
    </source>
</reference>
<evidence type="ECO:0000256" key="3">
    <source>
        <dbReference type="ARBA" id="ARBA00022741"/>
    </source>
</evidence>
<dbReference type="Pfam" id="PF00664">
    <property type="entry name" value="ABC_membrane"/>
    <property type="match status" value="1"/>
</dbReference>
<evidence type="ECO:0000256" key="4">
    <source>
        <dbReference type="ARBA" id="ARBA00022840"/>
    </source>
</evidence>
<dbReference type="SMART" id="SM00382">
    <property type="entry name" value="AAA"/>
    <property type="match status" value="1"/>
</dbReference>
<dbReference type="InterPro" id="IPR039421">
    <property type="entry name" value="Type_1_exporter"/>
</dbReference>
<feature type="domain" description="ABC transporter" evidence="8">
    <location>
        <begin position="348"/>
        <end position="577"/>
    </location>
</feature>
<evidence type="ECO:0000256" key="2">
    <source>
        <dbReference type="ARBA" id="ARBA00022692"/>
    </source>
</evidence>
<dbReference type="Proteomes" id="UP001291653">
    <property type="component" value="Unassembled WGS sequence"/>
</dbReference>
<dbReference type="SUPFAM" id="SSF90123">
    <property type="entry name" value="ABC transporter transmembrane region"/>
    <property type="match status" value="1"/>
</dbReference>
<evidence type="ECO:0000259" key="8">
    <source>
        <dbReference type="PROSITE" id="PS50893"/>
    </source>
</evidence>
<evidence type="ECO:0000256" key="7">
    <source>
        <dbReference type="SAM" id="Phobius"/>
    </source>
</evidence>
<feature type="transmembrane region" description="Helical" evidence="7">
    <location>
        <begin position="26"/>
        <end position="50"/>
    </location>
</feature>
<dbReference type="GO" id="GO:0005524">
    <property type="term" value="F:ATP binding"/>
    <property type="evidence" value="ECO:0007669"/>
    <property type="project" value="UniProtKB-KW"/>
</dbReference>
<organism evidence="10 11">
    <name type="scientific">Streptomyces yaizuensis</name>
    <dbReference type="NCBI Taxonomy" id="2989713"/>
    <lineage>
        <taxon>Bacteria</taxon>
        <taxon>Bacillati</taxon>
        <taxon>Actinomycetota</taxon>
        <taxon>Actinomycetes</taxon>
        <taxon>Kitasatosporales</taxon>
        <taxon>Streptomycetaceae</taxon>
        <taxon>Streptomyces</taxon>
    </lineage>
</organism>
<evidence type="ECO:0000256" key="5">
    <source>
        <dbReference type="ARBA" id="ARBA00022989"/>
    </source>
</evidence>
<feature type="transmembrane region" description="Helical" evidence="7">
    <location>
        <begin position="62"/>
        <end position="80"/>
    </location>
</feature>
<gene>
    <name evidence="10" type="ORF">SYYSPA8_00575</name>
</gene>
<dbReference type="PANTHER" id="PTHR24221:SF423">
    <property type="entry name" value="ABC TRANSPORTER"/>
    <property type="match status" value="1"/>
</dbReference>
<dbReference type="Pfam" id="PF00005">
    <property type="entry name" value="ABC_tran"/>
    <property type="match status" value="1"/>
</dbReference>
<evidence type="ECO:0000313" key="10">
    <source>
        <dbReference type="EMBL" id="GLF92734.1"/>
    </source>
</evidence>
<comment type="caution">
    <text evidence="10">The sequence shown here is derived from an EMBL/GenBank/DDBJ whole genome shotgun (WGS) entry which is preliminary data.</text>
</comment>
<dbReference type="InterPro" id="IPR027417">
    <property type="entry name" value="P-loop_NTPase"/>
</dbReference>
<protein>
    <submittedName>
        <fullName evidence="10">ABC transporter ATP-binding protein/permease</fullName>
    </submittedName>
</protein>
<dbReference type="RefSeq" id="WP_323444857.1">
    <property type="nucleotide sequence ID" value="NZ_BSBI01000001.1"/>
</dbReference>
<keyword evidence="2 7" id="KW-0812">Transmembrane</keyword>
<dbReference type="Gene3D" id="3.40.50.300">
    <property type="entry name" value="P-loop containing nucleotide triphosphate hydrolases"/>
    <property type="match status" value="1"/>
</dbReference>
<comment type="subcellular location">
    <subcellularLocation>
        <location evidence="1">Cell membrane</location>
        <topology evidence="1">Multi-pass membrane protein</topology>
    </subcellularLocation>
</comment>
<dbReference type="PROSITE" id="PS50893">
    <property type="entry name" value="ABC_TRANSPORTER_2"/>
    <property type="match status" value="1"/>
</dbReference>